<reference evidence="2" key="1">
    <citation type="journal article" date="2005" name="Nature">
        <title>Sequencing of Aspergillus nidulans and comparative analysis with A. fumigatus and A. oryzae.</title>
        <authorList>
            <person name="Galagan J.E."/>
            <person name="Calvo S.E."/>
            <person name="Cuomo C."/>
            <person name="Ma L.J."/>
            <person name="Wortman J.R."/>
            <person name="Batzoglou S."/>
            <person name="Lee S.I."/>
            <person name="Basturkmen M."/>
            <person name="Spevak C.C."/>
            <person name="Clutterbuck J."/>
            <person name="Kapitonov V."/>
            <person name="Jurka J."/>
            <person name="Scazzocchio C."/>
            <person name="Farman M."/>
            <person name="Butler J."/>
            <person name="Purcell S."/>
            <person name="Harris S."/>
            <person name="Braus G.H."/>
            <person name="Draht O."/>
            <person name="Busch S."/>
            <person name="D'Enfert C."/>
            <person name="Bouchier C."/>
            <person name="Goldman G.H."/>
            <person name="Bell-Pedersen D."/>
            <person name="Griffiths-Jones S."/>
            <person name="Doonan J.H."/>
            <person name="Yu J."/>
            <person name="Vienken K."/>
            <person name="Pain A."/>
            <person name="Freitag M."/>
            <person name="Selker E.U."/>
            <person name="Archer D.B."/>
            <person name="Penalva M.A."/>
            <person name="Oakley B.R."/>
            <person name="Momany M."/>
            <person name="Tanaka T."/>
            <person name="Kumagai T."/>
            <person name="Asai K."/>
            <person name="Machida M."/>
            <person name="Nierman W.C."/>
            <person name="Denning D.W."/>
            <person name="Caddick M."/>
            <person name="Hynes M."/>
            <person name="Paoletti M."/>
            <person name="Fischer R."/>
            <person name="Miller B."/>
            <person name="Dyer P."/>
            <person name="Sachs M.S."/>
            <person name="Osmani S.A."/>
            <person name="Birren B.W."/>
        </authorList>
    </citation>
    <scope>NUCLEOTIDE SEQUENCE [LARGE SCALE GENOMIC DNA]</scope>
    <source>
        <strain evidence="2">FGSC A4 / ATCC 38163 / CBS 112.46 / NRRL 194 / M139</strain>
    </source>
</reference>
<dbReference type="GeneID" id="74896981"/>
<proteinExistence type="predicted"/>
<sequence>MQRLALERLIYLFPCNLVIIFKDLVLYFAPKPLERPPVENNTAYARYINPIMGTGISRTFLQLSVTSQLMPDSW</sequence>
<dbReference type="InParanoid" id="C8VHX2"/>
<organism evidence="1 2">
    <name type="scientific">Emericella nidulans (strain FGSC A4 / ATCC 38163 / CBS 112.46 / NRRL 194 / M139)</name>
    <name type="common">Aspergillus nidulans</name>
    <dbReference type="NCBI Taxonomy" id="227321"/>
    <lineage>
        <taxon>Eukaryota</taxon>
        <taxon>Fungi</taxon>
        <taxon>Dikarya</taxon>
        <taxon>Ascomycota</taxon>
        <taxon>Pezizomycotina</taxon>
        <taxon>Eurotiomycetes</taxon>
        <taxon>Eurotiomycetidae</taxon>
        <taxon>Eurotiales</taxon>
        <taxon>Aspergillaceae</taxon>
        <taxon>Aspergillus</taxon>
        <taxon>Aspergillus subgen. Nidulantes</taxon>
    </lineage>
</organism>
<protein>
    <submittedName>
        <fullName evidence="1">Uncharacterized protein</fullName>
    </submittedName>
</protein>
<dbReference type="HOGENOM" id="CLU_2687821_0_0_1"/>
<evidence type="ECO:0000313" key="2">
    <source>
        <dbReference type="Proteomes" id="UP000000560"/>
    </source>
</evidence>
<accession>C8VHX2</accession>
<dbReference type="Proteomes" id="UP000000560">
    <property type="component" value="Chromosome VI"/>
</dbReference>
<name>C8VHX2_EMENI</name>
<dbReference type="AlphaFoldDB" id="C8VHX2"/>
<keyword evidence="2" id="KW-1185">Reference proteome</keyword>
<evidence type="ECO:0000313" key="1">
    <source>
        <dbReference type="EMBL" id="CBF82949.1"/>
    </source>
</evidence>
<gene>
    <name evidence="1" type="ORF">ANIA_11386</name>
</gene>
<dbReference type="KEGG" id="ani:ANIA_11386"/>
<dbReference type="EMBL" id="BN001306">
    <property type="protein sequence ID" value="CBF82949.1"/>
    <property type="molecule type" value="Genomic_DNA"/>
</dbReference>
<dbReference type="RefSeq" id="XP_050468405.1">
    <property type="nucleotide sequence ID" value="XM_050612490.1"/>
</dbReference>
<reference evidence="2" key="2">
    <citation type="journal article" date="2009" name="Fungal Genet. Biol.">
        <title>The 2008 update of the Aspergillus nidulans genome annotation: a community effort.</title>
        <authorList>
            <person name="Wortman J.R."/>
            <person name="Gilsenan J.M."/>
            <person name="Joardar V."/>
            <person name="Deegan J."/>
            <person name="Clutterbuck J."/>
            <person name="Andersen M.R."/>
            <person name="Archer D."/>
            <person name="Bencina M."/>
            <person name="Braus G."/>
            <person name="Coutinho P."/>
            <person name="von Dohren H."/>
            <person name="Doonan J."/>
            <person name="Driessen A.J."/>
            <person name="Durek P."/>
            <person name="Espeso E."/>
            <person name="Fekete E."/>
            <person name="Flipphi M."/>
            <person name="Estrada C.G."/>
            <person name="Geysens S."/>
            <person name="Goldman G."/>
            <person name="de Groot P.W."/>
            <person name="Hansen K."/>
            <person name="Harris S.D."/>
            <person name="Heinekamp T."/>
            <person name="Helmstaedt K."/>
            <person name="Henrissat B."/>
            <person name="Hofmann G."/>
            <person name="Homan T."/>
            <person name="Horio T."/>
            <person name="Horiuchi H."/>
            <person name="James S."/>
            <person name="Jones M."/>
            <person name="Karaffa L."/>
            <person name="Karanyi Z."/>
            <person name="Kato M."/>
            <person name="Keller N."/>
            <person name="Kelly D.E."/>
            <person name="Kiel J.A."/>
            <person name="Kim J.M."/>
            <person name="van der Klei I.J."/>
            <person name="Klis F.M."/>
            <person name="Kovalchuk A."/>
            <person name="Krasevec N."/>
            <person name="Kubicek C.P."/>
            <person name="Liu B."/>
            <person name="Maccabe A."/>
            <person name="Meyer V."/>
            <person name="Mirabito P."/>
            <person name="Miskei M."/>
            <person name="Mos M."/>
            <person name="Mullins J."/>
            <person name="Nelson D.R."/>
            <person name="Nielsen J."/>
            <person name="Oakley B.R."/>
            <person name="Osmani S.A."/>
            <person name="Pakula T."/>
            <person name="Paszewski A."/>
            <person name="Paulsen I."/>
            <person name="Pilsyk S."/>
            <person name="Pocsi I."/>
            <person name="Punt P.J."/>
            <person name="Ram A.F."/>
            <person name="Ren Q."/>
            <person name="Robellet X."/>
            <person name="Robson G."/>
            <person name="Seiboth B."/>
            <person name="van Solingen P."/>
            <person name="Specht T."/>
            <person name="Sun J."/>
            <person name="Taheri-Talesh N."/>
            <person name="Takeshita N."/>
            <person name="Ussery D."/>
            <person name="vanKuyk P.A."/>
            <person name="Visser H."/>
            <person name="van de Vondervoort P.J."/>
            <person name="de Vries R.P."/>
            <person name="Walton J."/>
            <person name="Xiang X."/>
            <person name="Xiong Y."/>
            <person name="Zeng A.P."/>
            <person name="Brandt B.W."/>
            <person name="Cornell M.J."/>
            <person name="van den Hondel C.A."/>
            <person name="Visser J."/>
            <person name="Oliver S.G."/>
            <person name="Turner G."/>
        </authorList>
    </citation>
    <scope>GENOME REANNOTATION</scope>
    <source>
        <strain evidence="2">FGSC A4 / ATCC 38163 / CBS 112.46 / NRRL 194 / M139</strain>
    </source>
</reference>